<evidence type="ECO:0000256" key="1">
    <source>
        <dbReference type="SAM" id="MobiDB-lite"/>
    </source>
</evidence>
<comment type="caution">
    <text evidence="2">The sequence shown here is derived from an EMBL/GenBank/DDBJ whole genome shotgun (WGS) entry which is preliminary data.</text>
</comment>
<reference evidence="3" key="2">
    <citation type="journal article" date="2018" name="BMC Genomics">
        <title>Genomic insights into host adaptation between the wheat stripe rust pathogen (Puccinia striiformis f. sp. tritici) and the barley stripe rust pathogen (Puccinia striiformis f. sp. hordei).</title>
        <authorList>
            <person name="Xia C."/>
            <person name="Wang M."/>
            <person name="Yin C."/>
            <person name="Cornejo O.E."/>
            <person name="Hulbert S.H."/>
            <person name="Chen X."/>
        </authorList>
    </citation>
    <scope>NUCLEOTIDE SEQUENCE [LARGE SCALE GENOMIC DNA]</scope>
    <source>
        <strain evidence="3">93TX-2</strain>
    </source>
</reference>
<reference evidence="2 3" key="1">
    <citation type="submission" date="2017-12" db="EMBL/GenBank/DDBJ databases">
        <title>Gene loss provides genomic basis for host adaptation in cereal stripe rust fungi.</title>
        <authorList>
            <person name="Xia C."/>
        </authorList>
    </citation>
    <scope>NUCLEOTIDE SEQUENCE [LARGE SCALE GENOMIC DNA]</scope>
    <source>
        <strain evidence="2 3">93TX-2</strain>
    </source>
</reference>
<organism evidence="2 3">
    <name type="scientific">Puccinia striiformis</name>
    <dbReference type="NCBI Taxonomy" id="27350"/>
    <lineage>
        <taxon>Eukaryota</taxon>
        <taxon>Fungi</taxon>
        <taxon>Dikarya</taxon>
        <taxon>Basidiomycota</taxon>
        <taxon>Pucciniomycotina</taxon>
        <taxon>Pucciniomycetes</taxon>
        <taxon>Pucciniales</taxon>
        <taxon>Pucciniaceae</taxon>
        <taxon>Puccinia</taxon>
    </lineage>
</organism>
<feature type="compositionally biased region" description="Polar residues" evidence="1">
    <location>
        <begin position="163"/>
        <end position="173"/>
    </location>
</feature>
<evidence type="ECO:0000313" key="2">
    <source>
        <dbReference type="EMBL" id="POW04845.1"/>
    </source>
</evidence>
<name>A0A2S4V5W3_9BASI</name>
<feature type="region of interest" description="Disordered" evidence="1">
    <location>
        <begin position="70"/>
        <end position="93"/>
    </location>
</feature>
<accession>A0A2S4V5W3</accession>
<gene>
    <name evidence="2" type="ORF">PSHT_11061</name>
</gene>
<keyword evidence="3" id="KW-1185">Reference proteome</keyword>
<dbReference type="VEuPathDB" id="FungiDB:PSHT_11061"/>
<proteinExistence type="predicted"/>
<reference evidence="3" key="3">
    <citation type="journal article" date="2018" name="Mol. Plant Microbe Interact.">
        <title>Genome sequence resources for the wheat stripe rust pathogen (Puccinia striiformis f. sp. tritici) and the barley stripe rust pathogen (Puccinia striiformis f. sp. hordei).</title>
        <authorList>
            <person name="Xia C."/>
            <person name="Wang M."/>
            <person name="Yin C."/>
            <person name="Cornejo O.E."/>
            <person name="Hulbert S.H."/>
            <person name="Chen X."/>
        </authorList>
    </citation>
    <scope>NUCLEOTIDE SEQUENCE [LARGE SCALE GENOMIC DNA]</scope>
    <source>
        <strain evidence="3">93TX-2</strain>
    </source>
</reference>
<feature type="region of interest" description="Disordered" evidence="1">
    <location>
        <begin position="161"/>
        <end position="186"/>
    </location>
</feature>
<sequence length="186" mass="20520">MGSSFDVVSPPRGILAGDSCFRPAASSGPAETCVIAGCEDGHSDGKWSLEQISIIKDGPVALLRKHTPHLKNKTRQTQQDSESTFHPKLPFPRQDHDDFPQLLSCLGRDPGHCDHLISRRPNIQLWSRLPPVDLLVAQTIAEAPTAKEIERCSTIRHRLVAHSAQNQHTSPTIDGSLRSESKHYLN</sequence>
<dbReference type="AlphaFoldDB" id="A0A2S4V5W3"/>
<feature type="compositionally biased region" description="Basic and acidic residues" evidence="1">
    <location>
        <begin position="177"/>
        <end position="186"/>
    </location>
</feature>
<feature type="compositionally biased region" description="Polar residues" evidence="1">
    <location>
        <begin position="75"/>
        <end position="84"/>
    </location>
</feature>
<protein>
    <submittedName>
        <fullName evidence="2">Uncharacterized protein</fullName>
    </submittedName>
</protein>
<dbReference type="EMBL" id="PKSM01000179">
    <property type="protein sequence ID" value="POW04845.1"/>
    <property type="molecule type" value="Genomic_DNA"/>
</dbReference>
<evidence type="ECO:0000313" key="3">
    <source>
        <dbReference type="Proteomes" id="UP000238274"/>
    </source>
</evidence>
<dbReference type="Proteomes" id="UP000238274">
    <property type="component" value="Unassembled WGS sequence"/>
</dbReference>